<dbReference type="RefSeq" id="WP_086600535.1">
    <property type="nucleotide sequence ID" value="NZ_NGFN01000043.1"/>
</dbReference>
<evidence type="ECO:0000313" key="2">
    <source>
        <dbReference type="Proteomes" id="UP000195105"/>
    </source>
</evidence>
<dbReference type="EMBL" id="NGFN01000043">
    <property type="protein sequence ID" value="OUD03352.1"/>
    <property type="molecule type" value="Genomic_DNA"/>
</dbReference>
<organism evidence="1 2">
    <name type="scientific">Streptomyces swartbergensis</name>
    <dbReference type="NCBI Taxonomy" id="487165"/>
    <lineage>
        <taxon>Bacteria</taxon>
        <taxon>Bacillati</taxon>
        <taxon>Actinomycetota</taxon>
        <taxon>Actinomycetes</taxon>
        <taxon>Kitasatosporales</taxon>
        <taxon>Streptomycetaceae</taxon>
        <taxon>Streptomyces</taxon>
    </lineage>
</organism>
<comment type="caution">
    <text evidence="1">The sequence shown here is derived from an EMBL/GenBank/DDBJ whole genome shotgun (WGS) entry which is preliminary data.</text>
</comment>
<gene>
    <name evidence="1" type="ORF">CA983_10100</name>
</gene>
<reference evidence="1 2" key="1">
    <citation type="submission" date="2017-05" db="EMBL/GenBank/DDBJ databases">
        <title>Biotechnological potential of actinobacteria isolated from South African environments.</title>
        <authorList>
            <person name="Le Roes-Hill M."/>
            <person name="Prins A."/>
            <person name="Durrell K.A."/>
        </authorList>
    </citation>
    <scope>NUCLEOTIDE SEQUENCE [LARGE SCALE GENOMIC DNA]</scope>
    <source>
        <strain evidence="1 2">HMC13</strain>
    </source>
</reference>
<keyword evidence="2" id="KW-1185">Reference proteome</keyword>
<sequence length="284" mass="32361">MTRRTGEAPHHNNLTCYTDYGCRLPDCVERRRQWQRDLRRRRREGQPALIDAQPVRQHLTALQAAGISVNAVARTAGLDEWTLRNFLPSPSGKRPRKHRVTPETARKILAVTAEQAAVGYTDGTGTRRRIQALVANGWPMRRLAEHIGLNPSYVGDLVRRTESEHPIRSATAAKVAEAYEHLRDERPSRHGIEARQIRRMRKLAAERKWPTVTYWADRMDVIDDPDFQPLYGVTKREIVAQDAHWVMTTIGLDRASAAERLGVSKAYIDHAFRDHPQYAVEAAA</sequence>
<name>A0A243S723_9ACTN</name>
<dbReference type="AlphaFoldDB" id="A0A243S723"/>
<dbReference type="Proteomes" id="UP000195105">
    <property type="component" value="Unassembled WGS sequence"/>
</dbReference>
<protein>
    <submittedName>
        <fullName evidence="1">Uncharacterized protein</fullName>
    </submittedName>
</protein>
<accession>A0A243S723</accession>
<proteinExistence type="predicted"/>
<evidence type="ECO:0000313" key="1">
    <source>
        <dbReference type="EMBL" id="OUD03352.1"/>
    </source>
</evidence>